<keyword evidence="3" id="KW-1185">Reference proteome</keyword>
<accession>A0AAV5SSE2</accession>
<protein>
    <submittedName>
        <fullName evidence="2">Uncharacterized protein</fullName>
    </submittedName>
</protein>
<feature type="non-terminal residue" evidence="2">
    <location>
        <position position="1"/>
    </location>
</feature>
<keyword evidence="1" id="KW-0472">Membrane</keyword>
<organism evidence="2 3">
    <name type="scientific">Pristionchus entomophagus</name>
    <dbReference type="NCBI Taxonomy" id="358040"/>
    <lineage>
        <taxon>Eukaryota</taxon>
        <taxon>Metazoa</taxon>
        <taxon>Ecdysozoa</taxon>
        <taxon>Nematoda</taxon>
        <taxon>Chromadorea</taxon>
        <taxon>Rhabditida</taxon>
        <taxon>Rhabditina</taxon>
        <taxon>Diplogasteromorpha</taxon>
        <taxon>Diplogasteroidea</taxon>
        <taxon>Neodiplogasteridae</taxon>
        <taxon>Pristionchus</taxon>
    </lineage>
</organism>
<reference evidence="2" key="1">
    <citation type="submission" date="2023-10" db="EMBL/GenBank/DDBJ databases">
        <title>Genome assembly of Pristionchus species.</title>
        <authorList>
            <person name="Yoshida K."/>
            <person name="Sommer R.J."/>
        </authorList>
    </citation>
    <scope>NUCLEOTIDE SEQUENCE</scope>
    <source>
        <strain evidence="2">RS0144</strain>
    </source>
</reference>
<evidence type="ECO:0000313" key="3">
    <source>
        <dbReference type="Proteomes" id="UP001432027"/>
    </source>
</evidence>
<keyword evidence="1" id="KW-1133">Transmembrane helix</keyword>
<evidence type="ECO:0000256" key="1">
    <source>
        <dbReference type="SAM" id="Phobius"/>
    </source>
</evidence>
<sequence length="123" mass="13801">GFRYTRFIVLAAAVLYLAFMQASVGAFNIVYVVMADQTTSPLYDEYLELVRNQFSISATTLMGSEPELKAASPTSISFDWAPAYLPLSLRRYKFSAMHKSFSFAGSFAGSLFGTFPMMYLLRR</sequence>
<proteinExistence type="predicted"/>
<comment type="caution">
    <text evidence="2">The sequence shown here is derived from an EMBL/GenBank/DDBJ whole genome shotgun (WGS) entry which is preliminary data.</text>
</comment>
<evidence type="ECO:0000313" key="2">
    <source>
        <dbReference type="EMBL" id="GMS85985.1"/>
    </source>
</evidence>
<keyword evidence="1" id="KW-0812">Transmembrane</keyword>
<feature type="transmembrane region" description="Helical" evidence="1">
    <location>
        <begin position="101"/>
        <end position="121"/>
    </location>
</feature>
<name>A0AAV5SSE2_9BILA</name>
<dbReference type="AlphaFoldDB" id="A0AAV5SSE2"/>
<gene>
    <name evidence="2" type="ORF">PENTCL1PPCAC_8160</name>
</gene>
<dbReference type="EMBL" id="BTSX01000002">
    <property type="protein sequence ID" value="GMS85985.1"/>
    <property type="molecule type" value="Genomic_DNA"/>
</dbReference>
<dbReference type="Proteomes" id="UP001432027">
    <property type="component" value="Unassembled WGS sequence"/>
</dbReference>
<feature type="non-terminal residue" evidence="2">
    <location>
        <position position="123"/>
    </location>
</feature>